<dbReference type="RefSeq" id="WP_071072189.1">
    <property type="nucleotide sequence ID" value="NZ_CP017755.1"/>
</dbReference>
<name>A0ABM6FCV9_9BURK</name>
<evidence type="ECO:0000256" key="3">
    <source>
        <dbReference type="ARBA" id="ARBA00023004"/>
    </source>
</evidence>
<evidence type="ECO:0000256" key="1">
    <source>
        <dbReference type="ARBA" id="ARBA00022617"/>
    </source>
</evidence>
<keyword evidence="8" id="KW-1185">Reference proteome</keyword>
<keyword evidence="1 4" id="KW-0349">Heme</keyword>
<protein>
    <submittedName>
        <fullName evidence="7">Cytochrome C</fullName>
    </submittedName>
</protein>
<accession>A0ABM6FCV9</accession>
<dbReference type="PROSITE" id="PS51007">
    <property type="entry name" value="CYTC"/>
    <property type="match status" value="1"/>
</dbReference>
<dbReference type="Proteomes" id="UP000177515">
    <property type="component" value="Chromosome 2"/>
</dbReference>
<proteinExistence type="predicted"/>
<evidence type="ECO:0000313" key="7">
    <source>
        <dbReference type="EMBL" id="AOZ09610.1"/>
    </source>
</evidence>
<organism evidence="7 8">
    <name type="scientific">Cupriavidus malaysiensis</name>
    <dbReference type="NCBI Taxonomy" id="367825"/>
    <lineage>
        <taxon>Bacteria</taxon>
        <taxon>Pseudomonadati</taxon>
        <taxon>Pseudomonadota</taxon>
        <taxon>Betaproteobacteria</taxon>
        <taxon>Burkholderiales</taxon>
        <taxon>Burkholderiaceae</taxon>
        <taxon>Cupriavidus</taxon>
    </lineage>
</organism>
<dbReference type="SUPFAM" id="SSF46626">
    <property type="entry name" value="Cytochrome c"/>
    <property type="match status" value="1"/>
</dbReference>
<evidence type="ECO:0000313" key="8">
    <source>
        <dbReference type="Proteomes" id="UP000177515"/>
    </source>
</evidence>
<keyword evidence="2 4" id="KW-0479">Metal-binding</keyword>
<gene>
    <name evidence="7" type="ORF">BKK80_28205</name>
</gene>
<dbReference type="InterPro" id="IPR036909">
    <property type="entry name" value="Cyt_c-like_dom_sf"/>
</dbReference>
<dbReference type="InterPro" id="IPR009056">
    <property type="entry name" value="Cyt_c-like_dom"/>
</dbReference>
<feature type="chain" id="PRO_5046609694" evidence="5">
    <location>
        <begin position="31"/>
        <end position="145"/>
    </location>
</feature>
<dbReference type="EMBL" id="CP017755">
    <property type="protein sequence ID" value="AOZ09610.1"/>
    <property type="molecule type" value="Genomic_DNA"/>
</dbReference>
<keyword evidence="3 4" id="KW-0408">Iron</keyword>
<evidence type="ECO:0000259" key="6">
    <source>
        <dbReference type="PROSITE" id="PS51007"/>
    </source>
</evidence>
<feature type="signal peptide" evidence="5">
    <location>
        <begin position="1"/>
        <end position="30"/>
    </location>
</feature>
<feature type="domain" description="Cytochrome c" evidence="6">
    <location>
        <begin position="32"/>
        <end position="141"/>
    </location>
</feature>
<evidence type="ECO:0000256" key="4">
    <source>
        <dbReference type="PROSITE-ProRule" id="PRU00433"/>
    </source>
</evidence>
<evidence type="ECO:0000256" key="2">
    <source>
        <dbReference type="ARBA" id="ARBA00022723"/>
    </source>
</evidence>
<keyword evidence="5" id="KW-0732">Signal</keyword>
<evidence type="ECO:0000256" key="5">
    <source>
        <dbReference type="SAM" id="SignalP"/>
    </source>
</evidence>
<dbReference type="Gene3D" id="1.10.760.10">
    <property type="entry name" value="Cytochrome c-like domain"/>
    <property type="match status" value="1"/>
</dbReference>
<reference evidence="7 8" key="1">
    <citation type="submission" date="2016-10" db="EMBL/GenBank/DDBJ databases">
        <title>Complete genome sequences of three Cupriavidus strains isolated from various Malaysian environments.</title>
        <authorList>
            <person name="Abdullah A.A.-A."/>
            <person name="Shafie N.A.H."/>
            <person name="Lau N.S."/>
        </authorList>
    </citation>
    <scope>NUCLEOTIDE SEQUENCE [LARGE SCALE GENOMIC DNA]</scope>
    <source>
        <strain evidence="7 8">USMAA1020</strain>
    </source>
</reference>
<sequence>MASAAPRRARARAALLAAAAYGLLAGPAHAQQRLPRAQANYLLHCSGCHLPDGAGKPAAGIPDMRATLPRLLASAAGRAFVIQVPGTSGSDLSDAEIAELFNWMVPAFGPGVASPGFTRQEVARYRHDPLDDVMARRASILPAPR</sequence>